<evidence type="ECO:0000313" key="4">
    <source>
        <dbReference type="Proteomes" id="UP000029981"/>
    </source>
</evidence>
<dbReference type="OrthoDB" id="552049at2759"/>
<dbReference type="InterPro" id="IPR050817">
    <property type="entry name" value="DjlA_DnaK_co-chaperone"/>
</dbReference>
<reference evidence="3 4" key="4">
    <citation type="journal article" date="2011" name="BMC Genomics">
        <title>RNA-Seq improves annotation of protein-coding genes in the cucumber genome.</title>
        <authorList>
            <person name="Li Z."/>
            <person name="Zhang Z."/>
            <person name="Yan P."/>
            <person name="Huang S."/>
            <person name="Fei Z."/>
            <person name="Lin K."/>
        </authorList>
    </citation>
    <scope>NUCLEOTIDE SEQUENCE [LARGE SCALE GENOMIC DNA]</scope>
    <source>
        <strain evidence="4">cv. 9930</strain>
    </source>
</reference>
<accession>A0A0A0LD63</accession>
<sequence>MASVATAGFIAPSSSSSSCFSHTNRPNKNPTSTNQFRVSCSYSSSSLADPYRTLRIQPGSSESEVKKAFRRLALKYHPDVCKGRNCGVQFEQINEAYVIVMNNLRGIATPIEETYETKYYEGTDEPTRKYGEPDWDSYEEWMGYEGAWMGDYSSQY</sequence>
<dbReference type="OMA" id="VMDPYQT"/>
<organism evidence="3 4">
    <name type="scientific">Cucumis sativus</name>
    <name type="common">Cucumber</name>
    <dbReference type="NCBI Taxonomy" id="3659"/>
    <lineage>
        <taxon>Eukaryota</taxon>
        <taxon>Viridiplantae</taxon>
        <taxon>Streptophyta</taxon>
        <taxon>Embryophyta</taxon>
        <taxon>Tracheophyta</taxon>
        <taxon>Spermatophyta</taxon>
        <taxon>Magnoliopsida</taxon>
        <taxon>eudicotyledons</taxon>
        <taxon>Gunneridae</taxon>
        <taxon>Pentapetalae</taxon>
        <taxon>rosids</taxon>
        <taxon>fabids</taxon>
        <taxon>Cucurbitales</taxon>
        <taxon>Cucurbitaceae</taxon>
        <taxon>Benincaseae</taxon>
        <taxon>Cucumis</taxon>
    </lineage>
</organism>
<evidence type="ECO:0000259" key="2">
    <source>
        <dbReference type="PROSITE" id="PS50076"/>
    </source>
</evidence>
<evidence type="ECO:0000313" key="3">
    <source>
        <dbReference type="EMBL" id="KGN58652.1"/>
    </source>
</evidence>
<keyword evidence="4" id="KW-1185">Reference proteome</keyword>
<dbReference type="SMART" id="SM00271">
    <property type="entry name" value="DnaJ"/>
    <property type="match status" value="1"/>
</dbReference>
<feature type="compositionally biased region" description="Polar residues" evidence="1">
    <location>
        <begin position="19"/>
        <end position="35"/>
    </location>
</feature>
<gene>
    <name evidence="3" type="ORF">Csa_3G710790</name>
</gene>
<evidence type="ECO:0000256" key="1">
    <source>
        <dbReference type="SAM" id="MobiDB-lite"/>
    </source>
</evidence>
<dbReference type="InterPro" id="IPR036869">
    <property type="entry name" value="J_dom_sf"/>
</dbReference>
<reference evidence="3 4" key="2">
    <citation type="journal article" date="2009" name="PLoS ONE">
        <title>An integrated genetic and cytogenetic map of the cucumber genome.</title>
        <authorList>
            <person name="Ren Y."/>
            <person name="Zhang Z."/>
            <person name="Liu J."/>
            <person name="Staub J.E."/>
            <person name="Han Y."/>
            <person name="Cheng Z."/>
            <person name="Li X."/>
            <person name="Lu J."/>
            <person name="Miao H."/>
            <person name="Kang H."/>
            <person name="Xie B."/>
            <person name="Gu X."/>
            <person name="Wang X."/>
            <person name="Du Y."/>
            <person name="Jin W."/>
            <person name="Huang S."/>
        </authorList>
    </citation>
    <scope>NUCLEOTIDE SEQUENCE [LARGE SCALE GENOMIC DNA]</scope>
    <source>
        <strain evidence="4">cv. 9930</strain>
    </source>
</reference>
<dbReference type="PROSITE" id="PS50076">
    <property type="entry name" value="DNAJ_2"/>
    <property type="match status" value="1"/>
</dbReference>
<dbReference type="PANTHER" id="PTHR24074">
    <property type="entry name" value="CO-CHAPERONE PROTEIN DJLA"/>
    <property type="match status" value="1"/>
</dbReference>
<dbReference type="Pfam" id="PF00226">
    <property type="entry name" value="DnaJ"/>
    <property type="match status" value="1"/>
</dbReference>
<protein>
    <submittedName>
        <fullName evidence="3">Chaperone protein dnaJ 8</fullName>
    </submittedName>
</protein>
<dbReference type="CDD" id="cd06257">
    <property type="entry name" value="DnaJ"/>
    <property type="match status" value="1"/>
</dbReference>
<dbReference type="PRINTS" id="PR00625">
    <property type="entry name" value="JDOMAIN"/>
</dbReference>
<feature type="region of interest" description="Disordered" evidence="1">
    <location>
        <begin position="1"/>
        <end position="35"/>
    </location>
</feature>
<dbReference type="SUPFAM" id="SSF46565">
    <property type="entry name" value="Chaperone J-domain"/>
    <property type="match status" value="1"/>
</dbReference>
<dbReference type="InterPro" id="IPR001623">
    <property type="entry name" value="DnaJ_domain"/>
</dbReference>
<dbReference type="AlphaFoldDB" id="A0A0A0LD63"/>
<dbReference type="eggNOG" id="KOG0715">
    <property type="taxonomic scope" value="Eukaryota"/>
</dbReference>
<dbReference type="Gramene" id="KGN58652">
    <property type="protein sequence ID" value="KGN58652"/>
    <property type="gene ID" value="Csa_3G710790"/>
</dbReference>
<dbReference type="STRING" id="3659.A0A0A0LD63"/>
<proteinExistence type="predicted"/>
<dbReference type="Proteomes" id="UP000029981">
    <property type="component" value="Chromosome 3"/>
</dbReference>
<dbReference type="Gene3D" id="1.10.287.110">
    <property type="entry name" value="DnaJ domain"/>
    <property type="match status" value="1"/>
</dbReference>
<reference evidence="3 4" key="1">
    <citation type="journal article" date="2009" name="Nat. Genet.">
        <title>The genome of the cucumber, Cucumis sativus L.</title>
        <authorList>
            <person name="Huang S."/>
            <person name="Li R."/>
            <person name="Zhang Z."/>
            <person name="Li L."/>
            <person name="Gu X."/>
            <person name="Fan W."/>
            <person name="Lucas W.J."/>
            <person name="Wang X."/>
            <person name="Xie B."/>
            <person name="Ni P."/>
            <person name="Ren Y."/>
            <person name="Zhu H."/>
            <person name="Li J."/>
            <person name="Lin K."/>
            <person name="Jin W."/>
            <person name="Fei Z."/>
            <person name="Li G."/>
            <person name="Staub J."/>
            <person name="Kilian A."/>
            <person name="van der Vossen E.A."/>
            <person name="Wu Y."/>
            <person name="Guo J."/>
            <person name="He J."/>
            <person name="Jia Z."/>
            <person name="Ren Y."/>
            <person name="Tian G."/>
            <person name="Lu Y."/>
            <person name="Ruan J."/>
            <person name="Qian W."/>
            <person name="Wang M."/>
            <person name="Huang Q."/>
            <person name="Li B."/>
            <person name="Xuan Z."/>
            <person name="Cao J."/>
            <person name="Asan"/>
            <person name="Wu Z."/>
            <person name="Zhang J."/>
            <person name="Cai Q."/>
            <person name="Bai Y."/>
            <person name="Zhao B."/>
            <person name="Han Y."/>
            <person name="Li Y."/>
            <person name="Li X."/>
            <person name="Wang S."/>
            <person name="Shi Q."/>
            <person name="Liu S."/>
            <person name="Cho W.K."/>
            <person name="Kim J.Y."/>
            <person name="Xu Y."/>
            <person name="Heller-Uszynska K."/>
            <person name="Miao H."/>
            <person name="Cheng Z."/>
            <person name="Zhang S."/>
            <person name="Wu J."/>
            <person name="Yang Y."/>
            <person name="Kang H."/>
            <person name="Li M."/>
            <person name="Liang H."/>
            <person name="Ren X."/>
            <person name="Shi Z."/>
            <person name="Wen M."/>
            <person name="Jian M."/>
            <person name="Yang H."/>
            <person name="Zhang G."/>
            <person name="Yang Z."/>
            <person name="Chen R."/>
            <person name="Liu S."/>
            <person name="Li J."/>
            <person name="Ma L."/>
            <person name="Liu H."/>
            <person name="Zhou Y."/>
            <person name="Zhao J."/>
            <person name="Fang X."/>
            <person name="Li G."/>
            <person name="Fang L."/>
            <person name="Li Y."/>
            <person name="Liu D."/>
            <person name="Zheng H."/>
            <person name="Zhang Y."/>
            <person name="Qin N."/>
            <person name="Li Z."/>
            <person name="Yang G."/>
            <person name="Yang S."/>
            <person name="Bolund L."/>
            <person name="Kristiansen K."/>
            <person name="Zheng H."/>
            <person name="Li S."/>
            <person name="Zhang X."/>
            <person name="Yang H."/>
            <person name="Wang J."/>
            <person name="Sun R."/>
            <person name="Zhang B."/>
            <person name="Jiang S."/>
            <person name="Wang J."/>
            <person name="Du Y."/>
            <person name="Li S."/>
        </authorList>
    </citation>
    <scope>NUCLEOTIDE SEQUENCE [LARGE SCALE GENOMIC DNA]</scope>
    <source>
        <strain evidence="4">cv. 9930</strain>
    </source>
</reference>
<feature type="domain" description="J" evidence="2">
    <location>
        <begin position="49"/>
        <end position="119"/>
    </location>
</feature>
<dbReference type="EMBL" id="CM002924">
    <property type="protein sequence ID" value="KGN58652.1"/>
    <property type="molecule type" value="Genomic_DNA"/>
</dbReference>
<reference evidence="3 4" key="3">
    <citation type="journal article" date="2010" name="BMC Genomics">
        <title>Transcriptome sequencing and comparative analysis of cucumber flowers with different sex types.</title>
        <authorList>
            <person name="Guo S."/>
            <person name="Zheng Y."/>
            <person name="Joung J.G."/>
            <person name="Liu S."/>
            <person name="Zhang Z."/>
            <person name="Crasta O.R."/>
            <person name="Sobral B.W."/>
            <person name="Xu Y."/>
            <person name="Huang S."/>
            <person name="Fei Z."/>
        </authorList>
    </citation>
    <scope>NUCLEOTIDE SEQUENCE [LARGE SCALE GENOMIC DNA]</scope>
    <source>
        <strain evidence="4">cv. 9930</strain>
    </source>
</reference>
<name>A0A0A0LD63_CUCSA</name>
<dbReference type="KEGG" id="csv:101217185"/>